<evidence type="ECO:0000256" key="4">
    <source>
        <dbReference type="ARBA" id="ARBA00023125"/>
    </source>
</evidence>
<dbReference type="EMBL" id="ALWB01000412">
    <property type="protein sequence ID" value="ELS30181.1"/>
    <property type="molecule type" value="Genomic_DNA"/>
</dbReference>
<accession>L8MRW5</accession>
<protein>
    <recommendedName>
        <fullName evidence="6">Mutator family transposase</fullName>
    </recommendedName>
</protein>
<evidence type="ECO:0000256" key="3">
    <source>
        <dbReference type="ARBA" id="ARBA00022578"/>
    </source>
</evidence>
<comment type="function">
    <text evidence="1 6">Required for the transposition of the insertion element.</text>
</comment>
<dbReference type="GO" id="GO:0003677">
    <property type="term" value="F:DNA binding"/>
    <property type="evidence" value="ECO:0007669"/>
    <property type="project" value="UniProtKB-UniRule"/>
</dbReference>
<keyword evidence="6" id="KW-0814">Transposable element</keyword>
<evidence type="ECO:0000313" key="7">
    <source>
        <dbReference type="EMBL" id="ELS30181.1"/>
    </source>
</evidence>
<gene>
    <name evidence="7" type="ORF">Pse7429DRAFT_4728</name>
</gene>
<keyword evidence="3 6" id="KW-0815">Transposition</keyword>
<dbReference type="PANTHER" id="PTHR33217">
    <property type="entry name" value="TRANSPOSASE FOR INSERTION SEQUENCE ELEMENT IS1081"/>
    <property type="match status" value="1"/>
</dbReference>
<sequence>MKSSNAPYRPLDEVYPIVFLDCLVIKVRDNGRVINKSLYFALAVNMDGYKELLGMWISPNEGAKFWLSVLTEIHNRGVKDILIACVDGLTGFPKALETVFPKTQVQLCIVHMVRNSVAFVPWQQRKQVCADLKAIYAAATESEAEFNLELFAEKWDKQYPSISKSWRSHWANIIPFFAFPPEIRRAIYTTKALESMNSSLRKMIKSQQIFPSDEAAFKLVYLAMRNISKKWTRLHS</sequence>
<keyword evidence="8" id="KW-1185">Reference proteome</keyword>
<evidence type="ECO:0000256" key="2">
    <source>
        <dbReference type="ARBA" id="ARBA00010961"/>
    </source>
</evidence>
<proteinExistence type="inferred from homology"/>
<evidence type="ECO:0000256" key="6">
    <source>
        <dbReference type="RuleBase" id="RU365089"/>
    </source>
</evidence>
<organism evidence="7 8">
    <name type="scientific">Pseudanabaena biceps PCC 7429</name>
    <dbReference type="NCBI Taxonomy" id="927668"/>
    <lineage>
        <taxon>Bacteria</taxon>
        <taxon>Bacillati</taxon>
        <taxon>Cyanobacteriota</taxon>
        <taxon>Cyanophyceae</taxon>
        <taxon>Pseudanabaenales</taxon>
        <taxon>Pseudanabaenaceae</taxon>
        <taxon>Pseudanabaena</taxon>
    </lineage>
</organism>
<dbReference type="NCBIfam" id="NF033543">
    <property type="entry name" value="transpos_IS256"/>
    <property type="match status" value="1"/>
</dbReference>
<keyword evidence="5 6" id="KW-0233">DNA recombination</keyword>
<dbReference type="Proteomes" id="UP000011201">
    <property type="component" value="Unassembled WGS sequence"/>
</dbReference>
<dbReference type="GO" id="GO:0004803">
    <property type="term" value="F:transposase activity"/>
    <property type="evidence" value="ECO:0007669"/>
    <property type="project" value="UniProtKB-UniRule"/>
</dbReference>
<comment type="caution">
    <text evidence="7">The sequence shown here is derived from an EMBL/GenBank/DDBJ whole genome shotgun (WGS) entry which is preliminary data.</text>
</comment>
<evidence type="ECO:0000313" key="8">
    <source>
        <dbReference type="Proteomes" id="UP000011201"/>
    </source>
</evidence>
<evidence type="ECO:0000256" key="1">
    <source>
        <dbReference type="ARBA" id="ARBA00002190"/>
    </source>
</evidence>
<dbReference type="OrthoDB" id="546673at2"/>
<keyword evidence="4 6" id="KW-0238">DNA-binding</keyword>
<dbReference type="PATRIC" id="fig|927668.3.peg.5323"/>
<dbReference type="Pfam" id="PF00872">
    <property type="entry name" value="Transposase_mut"/>
    <property type="match status" value="1"/>
</dbReference>
<reference evidence="7 8" key="1">
    <citation type="journal article" date="2013" name="Proc. Natl. Acad. Sci. U.S.A.">
        <title>Improving the coverage of the cyanobacterial phylum using diversity-driven genome sequencing.</title>
        <authorList>
            <person name="Shih P.M."/>
            <person name="Wu D."/>
            <person name="Latifi A."/>
            <person name="Axen S.D."/>
            <person name="Fewer D.P."/>
            <person name="Talla E."/>
            <person name="Calteau A."/>
            <person name="Cai F."/>
            <person name="Tandeau de Marsac N."/>
            <person name="Rippka R."/>
            <person name="Herdman M."/>
            <person name="Sivonen K."/>
            <person name="Coursin T."/>
            <person name="Laurent T."/>
            <person name="Goodwin L."/>
            <person name="Nolan M."/>
            <person name="Davenport K.W."/>
            <person name="Han C.S."/>
            <person name="Rubin E.M."/>
            <person name="Eisen J.A."/>
            <person name="Woyke T."/>
            <person name="Gugger M."/>
            <person name="Kerfeld C.A."/>
        </authorList>
    </citation>
    <scope>NUCLEOTIDE SEQUENCE [LARGE SCALE GENOMIC DNA]</scope>
    <source>
        <strain evidence="7 8">PCC 7429</strain>
    </source>
</reference>
<dbReference type="PANTHER" id="PTHR33217:SF5">
    <property type="entry name" value="MUTATOR FAMILY TRANSPOSASE"/>
    <property type="match status" value="1"/>
</dbReference>
<comment type="similarity">
    <text evidence="2 6">Belongs to the transposase mutator family.</text>
</comment>
<dbReference type="InterPro" id="IPR001207">
    <property type="entry name" value="Transposase_mutator"/>
</dbReference>
<name>L8MRW5_9CYAN</name>
<dbReference type="PROSITE" id="PS01007">
    <property type="entry name" value="TRANSPOSASE_MUTATOR"/>
    <property type="match status" value="1"/>
</dbReference>
<dbReference type="AlphaFoldDB" id="L8MRW5"/>
<evidence type="ECO:0000256" key="5">
    <source>
        <dbReference type="ARBA" id="ARBA00023172"/>
    </source>
</evidence>
<dbReference type="GO" id="GO:0006313">
    <property type="term" value="P:DNA transposition"/>
    <property type="evidence" value="ECO:0007669"/>
    <property type="project" value="UniProtKB-UniRule"/>
</dbReference>